<feature type="transmembrane region" description="Helical" evidence="7">
    <location>
        <begin position="263"/>
        <end position="284"/>
    </location>
</feature>
<comment type="similarity">
    <text evidence="2">Belongs to the bacterial sugar transferase family.</text>
</comment>
<evidence type="ECO:0000256" key="1">
    <source>
        <dbReference type="ARBA" id="ARBA00004141"/>
    </source>
</evidence>
<dbReference type="RefSeq" id="WP_349084003.1">
    <property type="nucleotide sequence ID" value="NZ_JBBNFW010000176.1"/>
</dbReference>
<evidence type="ECO:0000256" key="5">
    <source>
        <dbReference type="ARBA" id="ARBA00022989"/>
    </source>
</evidence>
<reference evidence="9 10" key="1">
    <citation type="submission" date="2024-04" db="EMBL/GenBank/DDBJ databases">
        <title>Human intestinal bacterial collection.</title>
        <authorList>
            <person name="Pauvert C."/>
            <person name="Hitch T.C.A."/>
            <person name="Clavel T."/>
        </authorList>
    </citation>
    <scope>NUCLEOTIDE SEQUENCE [LARGE SCALE GENOMIC DNA]</scope>
    <source>
        <strain evidence="9 10">CLA-AA-H161</strain>
    </source>
</reference>
<evidence type="ECO:0000256" key="4">
    <source>
        <dbReference type="ARBA" id="ARBA00022692"/>
    </source>
</evidence>
<name>A0ABV1CP44_9FIRM</name>
<keyword evidence="4 7" id="KW-0812">Transmembrane</keyword>
<evidence type="ECO:0000259" key="8">
    <source>
        <dbReference type="Pfam" id="PF02397"/>
    </source>
</evidence>
<comment type="subcellular location">
    <subcellularLocation>
        <location evidence="1">Membrane</location>
        <topology evidence="1">Multi-pass membrane protein</topology>
    </subcellularLocation>
</comment>
<keyword evidence="6 7" id="KW-0472">Membrane</keyword>
<evidence type="ECO:0000313" key="9">
    <source>
        <dbReference type="EMBL" id="MEQ2413695.1"/>
    </source>
</evidence>
<sequence length="463" mass="53067">MKIENKTTKILVHDIPLRLVKVLNIICLTFPFACCWYGYYSRQMQSSFYRRGNLLMITLYMVVYFLFARVYNGFLVSVNRISEMVYSQVLAALVTDGISYLVIALLVKGFPNLIPGILAIGGQILLSALWCYTAHHWYFRSFPPRKTMIVYDVREGMESLINQYDLERKFHVEEIIQVKECLENLDKLNEVDTVFLSGIHSHDRNIILKYCIEHDVRVYVVPRVGDVLMSGAQQVHLFHLPMLRVGRYEPTPEYLFFKRLIDLMMAGVATVILSPIMVITAIAIKAYDKGPVFYKQTRLTKDGKEFGVLKFRSMKVNAEKDGVARLSSGENDPRITPVGRIIRKCRIDELPQLLNILKGDITIVGPRPERPSIAADYEKVMPEFHLRLQAKAGLTGYAQVYGKYNTTPYDKLLMDLMYISHPSLLEDLMIMFATVKILFMPESTEGVEEGQINALGEMDKESK</sequence>
<evidence type="ECO:0000256" key="7">
    <source>
        <dbReference type="SAM" id="Phobius"/>
    </source>
</evidence>
<feature type="transmembrane region" description="Helical" evidence="7">
    <location>
        <begin position="52"/>
        <end position="72"/>
    </location>
</feature>
<feature type="transmembrane region" description="Helical" evidence="7">
    <location>
        <begin position="84"/>
        <end position="107"/>
    </location>
</feature>
<evidence type="ECO:0000313" key="10">
    <source>
        <dbReference type="Proteomes" id="UP001470752"/>
    </source>
</evidence>
<keyword evidence="10" id="KW-1185">Reference proteome</keyword>
<dbReference type="PANTHER" id="PTHR30576">
    <property type="entry name" value="COLANIC BIOSYNTHESIS UDP-GLUCOSE LIPID CARRIER TRANSFERASE"/>
    <property type="match status" value="1"/>
</dbReference>
<dbReference type="PANTHER" id="PTHR30576:SF0">
    <property type="entry name" value="UNDECAPRENYL-PHOSPHATE N-ACETYLGALACTOSAMINYL 1-PHOSPHATE TRANSFERASE-RELATED"/>
    <property type="match status" value="1"/>
</dbReference>
<dbReference type="Pfam" id="PF02397">
    <property type="entry name" value="Bac_transf"/>
    <property type="match status" value="1"/>
</dbReference>
<keyword evidence="5 7" id="KW-1133">Transmembrane helix</keyword>
<gene>
    <name evidence="9" type="ORF">AAAX94_11790</name>
</gene>
<dbReference type="InterPro" id="IPR017475">
    <property type="entry name" value="EPS_sugar_tfrase"/>
</dbReference>
<dbReference type="NCBIfam" id="TIGR03025">
    <property type="entry name" value="EPS_sugtrans"/>
    <property type="match status" value="1"/>
</dbReference>
<evidence type="ECO:0000256" key="6">
    <source>
        <dbReference type="ARBA" id="ARBA00023136"/>
    </source>
</evidence>
<organism evidence="9 10">
    <name type="scientific">Blautia acetigignens</name>
    <dbReference type="NCBI Taxonomy" id="2981783"/>
    <lineage>
        <taxon>Bacteria</taxon>
        <taxon>Bacillati</taxon>
        <taxon>Bacillota</taxon>
        <taxon>Clostridia</taxon>
        <taxon>Lachnospirales</taxon>
        <taxon>Lachnospiraceae</taxon>
        <taxon>Blautia</taxon>
    </lineage>
</organism>
<accession>A0ABV1CP44</accession>
<feature type="transmembrane region" description="Helical" evidence="7">
    <location>
        <begin position="21"/>
        <end position="40"/>
    </location>
</feature>
<dbReference type="InterPro" id="IPR003362">
    <property type="entry name" value="Bact_transf"/>
</dbReference>
<feature type="domain" description="Bacterial sugar transferase" evidence="8">
    <location>
        <begin position="258"/>
        <end position="439"/>
    </location>
</feature>
<dbReference type="EC" id="2.7.8.-" evidence="9"/>
<dbReference type="Proteomes" id="UP001470752">
    <property type="component" value="Unassembled WGS sequence"/>
</dbReference>
<dbReference type="GO" id="GO:0016740">
    <property type="term" value="F:transferase activity"/>
    <property type="evidence" value="ECO:0007669"/>
    <property type="project" value="UniProtKB-KW"/>
</dbReference>
<proteinExistence type="inferred from homology"/>
<evidence type="ECO:0000256" key="3">
    <source>
        <dbReference type="ARBA" id="ARBA00022679"/>
    </source>
</evidence>
<dbReference type="EMBL" id="JBBNFW010000176">
    <property type="protein sequence ID" value="MEQ2413695.1"/>
    <property type="molecule type" value="Genomic_DNA"/>
</dbReference>
<comment type="caution">
    <text evidence="9">The sequence shown here is derived from an EMBL/GenBank/DDBJ whole genome shotgun (WGS) entry which is preliminary data.</text>
</comment>
<evidence type="ECO:0000256" key="2">
    <source>
        <dbReference type="ARBA" id="ARBA00006464"/>
    </source>
</evidence>
<feature type="transmembrane region" description="Helical" evidence="7">
    <location>
        <begin position="113"/>
        <end position="139"/>
    </location>
</feature>
<keyword evidence="3 9" id="KW-0808">Transferase</keyword>
<protein>
    <submittedName>
        <fullName evidence="9">Sugar transferase</fullName>
        <ecNumber evidence="9">2.7.8.-</ecNumber>
    </submittedName>
</protein>